<dbReference type="Pfam" id="PF13047">
    <property type="entry name" value="DUF3907"/>
    <property type="match status" value="1"/>
</dbReference>
<accession>A0ABW5RMF6</accession>
<dbReference type="InterPro" id="IPR025013">
    <property type="entry name" value="DUF3907"/>
</dbReference>
<gene>
    <name evidence="1" type="ORF">ACFSUL_02225</name>
</gene>
<evidence type="ECO:0000313" key="1">
    <source>
        <dbReference type="EMBL" id="MFD2679560.1"/>
    </source>
</evidence>
<dbReference type="RefSeq" id="WP_377932302.1">
    <property type="nucleotide sequence ID" value="NZ_JBHUMF010000004.1"/>
</dbReference>
<evidence type="ECO:0000313" key="2">
    <source>
        <dbReference type="Proteomes" id="UP001597506"/>
    </source>
</evidence>
<reference evidence="2" key="1">
    <citation type="journal article" date="2019" name="Int. J. Syst. Evol. Microbiol.">
        <title>The Global Catalogue of Microorganisms (GCM) 10K type strain sequencing project: providing services to taxonomists for standard genome sequencing and annotation.</title>
        <authorList>
            <consortium name="The Broad Institute Genomics Platform"/>
            <consortium name="The Broad Institute Genome Sequencing Center for Infectious Disease"/>
            <person name="Wu L."/>
            <person name="Ma J."/>
        </authorList>
    </citation>
    <scope>NUCLEOTIDE SEQUENCE [LARGE SCALE GENOMIC DNA]</scope>
    <source>
        <strain evidence="2">KCTC 3913</strain>
    </source>
</reference>
<keyword evidence="2" id="KW-1185">Reference proteome</keyword>
<protein>
    <submittedName>
        <fullName evidence="1">DUF3907 family protein</fullName>
    </submittedName>
</protein>
<name>A0ABW5RMF6_9BACI</name>
<comment type="caution">
    <text evidence="1">The sequence shown here is derived from an EMBL/GenBank/DDBJ whole genome shotgun (WGS) entry which is preliminary data.</text>
</comment>
<organism evidence="1 2">
    <name type="scientific">Bacillus seohaeanensis</name>
    <dbReference type="NCBI Taxonomy" id="284580"/>
    <lineage>
        <taxon>Bacteria</taxon>
        <taxon>Bacillati</taxon>
        <taxon>Bacillota</taxon>
        <taxon>Bacilli</taxon>
        <taxon>Bacillales</taxon>
        <taxon>Bacillaceae</taxon>
        <taxon>Bacillus</taxon>
    </lineage>
</organism>
<proteinExistence type="predicted"/>
<dbReference type="EMBL" id="JBHUMF010000004">
    <property type="protein sequence ID" value="MFD2679560.1"/>
    <property type="molecule type" value="Genomic_DNA"/>
</dbReference>
<dbReference type="Proteomes" id="UP001597506">
    <property type="component" value="Unassembled WGS sequence"/>
</dbReference>
<sequence length="163" mass="19274">MSNLIVKSQVQEVHAFLERMVDQIEGFLNNSTIDTLVREKQGDRAYYEGLFSNIRRLLVYCEEGLDACTTVIQNELFLKGVAEKTLYKVYHYCIEEFFNPRYDLWYEDSRSAYTGKSLIKFRQEAPNSIVQLLNNIEGDFHSVREELEYYETDYRTKMMQSKG</sequence>